<dbReference type="SUPFAM" id="SSF50978">
    <property type="entry name" value="WD40 repeat-like"/>
    <property type="match status" value="1"/>
</dbReference>
<sequence length="354" mass="38342">MSGFGHSNDILGLDLSKDATLASPPGDTISSLSWSSKADYLGVGSWDHKVRIYDMTSVATGEGRAMIDFDGPVLSCDWSVDGSKIAGAGADKTARLLDLGMTGAPAQQVAAHEMPIKSVRFFEAPNSNAPMIVTGSWDRTIKYWDLRTAAAVATVDCKERVYSMDVNKDVLVVGTASQDLHIIDLKNPGFIAETRDSPLKYQTRVVACSRDAKAFVVGGIDGRVTYQAVSPSEASKCFSFRCHRREDAKTYRSTTNVYAVNDVSPHPIHEAVFATAGSDGMFNIWDMASKSRLKASPSVGGPITATAFNSNGSRWAYAVGYDWSKGYAFNRDVENKVLVHHFAPDVIKPKVPKK</sequence>
<dbReference type="RefSeq" id="XP_008082122.1">
    <property type="nucleotide sequence ID" value="XM_008083931.1"/>
</dbReference>
<dbReference type="PROSITE" id="PS50294">
    <property type="entry name" value="WD_REPEATS_REGION"/>
    <property type="match status" value="1"/>
</dbReference>
<reference evidence="4 5" key="1">
    <citation type="journal article" date="2013" name="BMC Genomics">
        <title>Genomics-driven discovery of the pneumocandin biosynthetic gene cluster in the fungus Glarea lozoyensis.</title>
        <authorList>
            <person name="Chen L."/>
            <person name="Yue Q."/>
            <person name="Zhang X."/>
            <person name="Xiang M."/>
            <person name="Wang C."/>
            <person name="Li S."/>
            <person name="Che Y."/>
            <person name="Ortiz-Lopez F.J."/>
            <person name="Bills G.F."/>
            <person name="Liu X."/>
            <person name="An Z."/>
        </authorList>
    </citation>
    <scope>NUCLEOTIDE SEQUENCE [LARGE SCALE GENOMIC DNA]</scope>
    <source>
        <strain evidence="5">ATCC 20868 / MF5171</strain>
    </source>
</reference>
<dbReference type="InterPro" id="IPR015943">
    <property type="entry name" value="WD40/YVTN_repeat-like_dom_sf"/>
</dbReference>
<dbReference type="AlphaFoldDB" id="S3DFG2"/>
<keyword evidence="1 3" id="KW-0853">WD repeat</keyword>
<keyword evidence="5" id="KW-1185">Reference proteome</keyword>
<evidence type="ECO:0000256" key="1">
    <source>
        <dbReference type="ARBA" id="ARBA00022574"/>
    </source>
</evidence>
<evidence type="ECO:0000313" key="5">
    <source>
        <dbReference type="Proteomes" id="UP000016922"/>
    </source>
</evidence>
<dbReference type="PANTHER" id="PTHR10971">
    <property type="entry name" value="MRNA EXPORT FACTOR AND BUB3"/>
    <property type="match status" value="1"/>
</dbReference>
<dbReference type="PROSITE" id="PS50082">
    <property type="entry name" value="WD_REPEATS_2"/>
    <property type="match status" value="1"/>
</dbReference>
<dbReference type="eggNOG" id="KOG0647">
    <property type="taxonomic scope" value="Eukaryota"/>
</dbReference>
<dbReference type="Pfam" id="PF00400">
    <property type="entry name" value="WD40"/>
    <property type="match status" value="3"/>
</dbReference>
<evidence type="ECO:0000256" key="2">
    <source>
        <dbReference type="ARBA" id="ARBA00022737"/>
    </source>
</evidence>
<feature type="repeat" description="WD" evidence="3">
    <location>
        <begin position="109"/>
        <end position="154"/>
    </location>
</feature>
<accession>S3DFG2</accession>
<evidence type="ECO:0000256" key="3">
    <source>
        <dbReference type="PROSITE-ProRule" id="PRU00221"/>
    </source>
</evidence>
<dbReference type="InterPro" id="IPR001680">
    <property type="entry name" value="WD40_rpt"/>
</dbReference>
<dbReference type="STRING" id="1116229.S3DFG2"/>
<dbReference type="InterPro" id="IPR036322">
    <property type="entry name" value="WD40_repeat_dom_sf"/>
</dbReference>
<dbReference type="HOGENOM" id="CLU_038526_1_0_1"/>
<dbReference type="Gene3D" id="2.130.10.10">
    <property type="entry name" value="YVTN repeat-like/Quinoprotein amine dehydrogenase"/>
    <property type="match status" value="1"/>
</dbReference>
<keyword evidence="2" id="KW-0677">Repeat</keyword>
<protein>
    <submittedName>
        <fullName evidence="4">WD40 repeat-like protein</fullName>
    </submittedName>
</protein>
<proteinExistence type="predicted"/>
<dbReference type="OrthoDB" id="256303at2759"/>
<dbReference type="KEGG" id="glz:GLAREA_03678"/>
<gene>
    <name evidence="4" type="ORF">GLAREA_03678</name>
</gene>
<dbReference type="PRINTS" id="PR00320">
    <property type="entry name" value="GPROTEINBRPT"/>
</dbReference>
<organism evidence="4 5">
    <name type="scientific">Glarea lozoyensis (strain ATCC 20868 / MF5171)</name>
    <dbReference type="NCBI Taxonomy" id="1116229"/>
    <lineage>
        <taxon>Eukaryota</taxon>
        <taxon>Fungi</taxon>
        <taxon>Dikarya</taxon>
        <taxon>Ascomycota</taxon>
        <taxon>Pezizomycotina</taxon>
        <taxon>Leotiomycetes</taxon>
        <taxon>Helotiales</taxon>
        <taxon>Helotiaceae</taxon>
        <taxon>Glarea</taxon>
    </lineage>
</organism>
<dbReference type="SMART" id="SM00320">
    <property type="entry name" value="WD40"/>
    <property type="match status" value="5"/>
</dbReference>
<dbReference type="InterPro" id="IPR020472">
    <property type="entry name" value="WD40_PAC1"/>
</dbReference>
<dbReference type="EMBL" id="KE145363">
    <property type="protein sequence ID" value="EPE30711.1"/>
    <property type="molecule type" value="Genomic_DNA"/>
</dbReference>
<evidence type="ECO:0000313" key="4">
    <source>
        <dbReference type="EMBL" id="EPE30711.1"/>
    </source>
</evidence>
<dbReference type="Proteomes" id="UP000016922">
    <property type="component" value="Unassembled WGS sequence"/>
</dbReference>
<dbReference type="GeneID" id="19462733"/>
<name>S3DFG2_GLAL2</name>